<proteinExistence type="predicted"/>
<dbReference type="AlphaFoldDB" id="A0A512SY70"/>
<name>A0A512SY70_9MICO</name>
<organism evidence="1 2">
    <name type="scientific">Knoellia locipacati</name>
    <dbReference type="NCBI Taxonomy" id="882824"/>
    <lineage>
        <taxon>Bacteria</taxon>
        <taxon>Bacillati</taxon>
        <taxon>Actinomycetota</taxon>
        <taxon>Actinomycetes</taxon>
        <taxon>Micrococcales</taxon>
        <taxon>Intrasporangiaceae</taxon>
        <taxon>Knoellia</taxon>
    </lineage>
</organism>
<gene>
    <name evidence="1" type="ORF">KLO01_09560</name>
</gene>
<evidence type="ECO:0000313" key="2">
    <source>
        <dbReference type="Proteomes" id="UP000321793"/>
    </source>
</evidence>
<comment type="caution">
    <text evidence="1">The sequence shown here is derived from an EMBL/GenBank/DDBJ whole genome shotgun (WGS) entry which is preliminary data.</text>
</comment>
<dbReference type="EMBL" id="BKBA01000003">
    <property type="protein sequence ID" value="GEQ12909.1"/>
    <property type="molecule type" value="Genomic_DNA"/>
</dbReference>
<keyword evidence="2" id="KW-1185">Reference proteome</keyword>
<reference evidence="1 2" key="1">
    <citation type="submission" date="2019-07" db="EMBL/GenBank/DDBJ databases">
        <title>Whole genome shotgun sequence of Knoellia locipacati NBRC 109775.</title>
        <authorList>
            <person name="Hosoyama A."/>
            <person name="Uohara A."/>
            <person name="Ohji S."/>
            <person name="Ichikawa N."/>
        </authorList>
    </citation>
    <scope>NUCLEOTIDE SEQUENCE [LARGE SCALE GENOMIC DNA]</scope>
    <source>
        <strain evidence="1 2">NBRC 109775</strain>
    </source>
</reference>
<sequence>MLGRARGFVTGRPTSQKVGGGVAAALLASAPFGGLAGVPDPGPEPITAGKAIMVGPYKVVVDKVVELPDLKPAVSPSPRQRVIVLDTHVTLTGDRPEYAGTLTNNVAVSGGGVKTVERPRLYFVEDSTAMTSFNPGLTYRLALTYVTSGPWQGDAVTVTSNLVEFREEDKQTLDPDAWVARDEVQWQGTLPLVRRP</sequence>
<dbReference type="Proteomes" id="UP000321793">
    <property type="component" value="Unassembled WGS sequence"/>
</dbReference>
<accession>A0A512SY70</accession>
<protein>
    <submittedName>
        <fullName evidence="1">Uncharacterized protein</fullName>
    </submittedName>
</protein>
<evidence type="ECO:0000313" key="1">
    <source>
        <dbReference type="EMBL" id="GEQ12909.1"/>
    </source>
</evidence>